<organism evidence="1">
    <name type="scientific">Salix viminalis</name>
    <name type="common">Common osier</name>
    <name type="synonym">Basket willow</name>
    <dbReference type="NCBI Taxonomy" id="40686"/>
    <lineage>
        <taxon>Eukaryota</taxon>
        <taxon>Viridiplantae</taxon>
        <taxon>Streptophyta</taxon>
        <taxon>Embryophyta</taxon>
        <taxon>Tracheophyta</taxon>
        <taxon>Spermatophyta</taxon>
        <taxon>Magnoliopsida</taxon>
        <taxon>eudicotyledons</taxon>
        <taxon>Gunneridae</taxon>
        <taxon>Pentapetalae</taxon>
        <taxon>rosids</taxon>
        <taxon>fabids</taxon>
        <taxon>Malpighiales</taxon>
        <taxon>Salicaceae</taxon>
        <taxon>Saliceae</taxon>
        <taxon>Salix</taxon>
    </lineage>
</organism>
<proteinExistence type="predicted"/>
<dbReference type="EMBL" id="CAADRP010001818">
    <property type="protein sequence ID" value="VFU53299.1"/>
    <property type="molecule type" value="Genomic_DNA"/>
</dbReference>
<sequence>MDIKPLALAFKHVVYSVILKLAYGRGFSKWFYDHDQKGIILRQSSNFVSINLIFLISEFTSCKCNLGAIKRTTPYLKKILMDKRLIGFHALNTLMVIV</sequence>
<accession>A0A6N2MYD2</accession>
<name>A0A6N2MYD2_SALVM</name>
<dbReference type="AlphaFoldDB" id="A0A6N2MYD2"/>
<reference evidence="1" key="1">
    <citation type="submission" date="2019-03" db="EMBL/GenBank/DDBJ databases">
        <authorList>
            <person name="Mank J."/>
            <person name="Almeida P."/>
        </authorList>
    </citation>
    <scope>NUCLEOTIDE SEQUENCE</scope>
    <source>
        <strain evidence="1">78183</strain>
    </source>
</reference>
<gene>
    <name evidence="1" type="ORF">SVIM_LOCUS369813</name>
</gene>
<evidence type="ECO:0000313" key="1">
    <source>
        <dbReference type="EMBL" id="VFU53299.1"/>
    </source>
</evidence>
<protein>
    <submittedName>
        <fullName evidence="1">Uncharacterized protein</fullName>
    </submittedName>
</protein>